<dbReference type="PANTHER" id="PTHR30483:SF6">
    <property type="entry name" value="PERIPLASMIC BINDING PROTEIN OF ABC TRANSPORTER FOR NATURAL AMINO ACIDS"/>
    <property type="match status" value="1"/>
</dbReference>
<dbReference type="InterPro" id="IPR051010">
    <property type="entry name" value="BCAA_transport"/>
</dbReference>
<dbReference type="GeneID" id="76459032"/>
<name>A1WEM5_VEREI</name>
<dbReference type="CDD" id="cd06335">
    <property type="entry name" value="PBP1_ABC_ligand_binding-like"/>
    <property type="match status" value="1"/>
</dbReference>
<evidence type="ECO:0000313" key="7">
    <source>
        <dbReference type="EMBL" id="ABM56082.1"/>
    </source>
</evidence>
<dbReference type="AlphaFoldDB" id="A1WEM5"/>
<dbReference type="SUPFAM" id="SSF53822">
    <property type="entry name" value="Periplasmic binding protein-like I"/>
    <property type="match status" value="1"/>
</dbReference>
<keyword evidence="7" id="KW-0675">Receptor</keyword>
<dbReference type="Gene3D" id="3.40.50.2300">
    <property type="match status" value="2"/>
</dbReference>
<proteinExistence type="inferred from homology"/>
<keyword evidence="8" id="KW-1185">Reference proteome</keyword>
<dbReference type="Pfam" id="PF13458">
    <property type="entry name" value="Peripla_BP_6"/>
    <property type="match status" value="1"/>
</dbReference>
<feature type="chain" id="PRO_5002640566" evidence="5">
    <location>
        <begin position="30"/>
        <end position="401"/>
    </location>
</feature>
<dbReference type="STRING" id="391735.Veis_0291"/>
<evidence type="ECO:0000256" key="2">
    <source>
        <dbReference type="ARBA" id="ARBA00022448"/>
    </source>
</evidence>
<keyword evidence="4" id="KW-0029">Amino-acid transport</keyword>
<dbReference type="RefSeq" id="WP_011808100.1">
    <property type="nucleotide sequence ID" value="NC_008786.1"/>
</dbReference>
<dbReference type="PRINTS" id="PR00337">
    <property type="entry name" value="LEUILEVALBP"/>
</dbReference>
<dbReference type="InterPro" id="IPR028081">
    <property type="entry name" value="Leu-bd"/>
</dbReference>
<dbReference type="InterPro" id="IPR000709">
    <property type="entry name" value="Leu_Ile_Val-bd"/>
</dbReference>
<sequence length="401" mass="42426">MLSTFVRRCRGLVPAFAAATFAAATPGLAQDIKIGYISDMSASGAAEFGLGALWGAQQAAQDINAAGGVLGRPLAIVARDDMAQPPKAIQGVTELLDSEKVVALIGSANSGNVLAWLHLPQQKKIPVISPIATATDITKRFESSGENYIFRVSMVDRDQIALLVAYAVKATKNKKIAFLADSTGYGQQGMKDLLAVLKLHALDPVAQEKFGGKDTDMTSQLSKIKAAGADTLIIYGLADANAYVLRSMEKVNYFPVTLGAWGNINTPLLQLAGPALAAKLIFTASSTATSTPKAAALNARLLDKHPKMTAFVTAAQAYDAVLLLATAMKAAGSTQGPQVQQALENLPQVEGIVKTYDKPFGKTNHEALSVADFHLAQWQAGRVVCYDDAITRTITPENLKQ</sequence>
<keyword evidence="2" id="KW-0813">Transport</keyword>
<feature type="signal peptide" evidence="5">
    <location>
        <begin position="1"/>
        <end position="29"/>
    </location>
</feature>
<feature type="domain" description="Leucine-binding protein" evidence="6">
    <location>
        <begin position="32"/>
        <end position="379"/>
    </location>
</feature>
<reference evidence="8" key="1">
    <citation type="submission" date="2006-12" db="EMBL/GenBank/DDBJ databases">
        <title>Complete sequence of chromosome 1 of Verminephrobacter eiseniae EF01-2.</title>
        <authorList>
            <person name="Copeland A."/>
            <person name="Lucas S."/>
            <person name="Lapidus A."/>
            <person name="Barry K."/>
            <person name="Detter J.C."/>
            <person name="Glavina del Rio T."/>
            <person name="Dalin E."/>
            <person name="Tice H."/>
            <person name="Pitluck S."/>
            <person name="Chertkov O."/>
            <person name="Brettin T."/>
            <person name="Bruce D."/>
            <person name="Han C."/>
            <person name="Tapia R."/>
            <person name="Gilna P."/>
            <person name="Schmutz J."/>
            <person name="Larimer F."/>
            <person name="Land M."/>
            <person name="Hauser L."/>
            <person name="Kyrpides N."/>
            <person name="Kim E."/>
            <person name="Stahl D."/>
            <person name="Richardson P."/>
        </authorList>
    </citation>
    <scope>NUCLEOTIDE SEQUENCE [LARGE SCALE GENOMIC DNA]</scope>
    <source>
        <strain evidence="8">EF01-2</strain>
    </source>
</reference>
<dbReference type="InterPro" id="IPR028082">
    <property type="entry name" value="Peripla_BP_I"/>
</dbReference>
<keyword evidence="3 5" id="KW-0732">Signal</keyword>
<accession>A1WEM5</accession>
<comment type="similarity">
    <text evidence="1">Belongs to the leucine-binding protein family.</text>
</comment>
<dbReference type="EMBL" id="CP000542">
    <property type="protein sequence ID" value="ABM56082.1"/>
    <property type="molecule type" value="Genomic_DNA"/>
</dbReference>
<dbReference type="Proteomes" id="UP000000374">
    <property type="component" value="Chromosome"/>
</dbReference>
<dbReference type="PANTHER" id="PTHR30483">
    <property type="entry name" value="LEUCINE-SPECIFIC-BINDING PROTEIN"/>
    <property type="match status" value="1"/>
</dbReference>
<evidence type="ECO:0000256" key="1">
    <source>
        <dbReference type="ARBA" id="ARBA00010062"/>
    </source>
</evidence>
<dbReference type="HOGENOM" id="CLU_027128_0_0_4"/>
<evidence type="ECO:0000313" key="8">
    <source>
        <dbReference type="Proteomes" id="UP000000374"/>
    </source>
</evidence>
<organism evidence="7 8">
    <name type="scientific">Verminephrobacter eiseniae (strain EF01-2)</name>
    <dbReference type="NCBI Taxonomy" id="391735"/>
    <lineage>
        <taxon>Bacteria</taxon>
        <taxon>Pseudomonadati</taxon>
        <taxon>Pseudomonadota</taxon>
        <taxon>Betaproteobacteria</taxon>
        <taxon>Burkholderiales</taxon>
        <taxon>Comamonadaceae</taxon>
        <taxon>Verminephrobacter</taxon>
    </lineage>
</organism>
<evidence type="ECO:0000256" key="4">
    <source>
        <dbReference type="ARBA" id="ARBA00022970"/>
    </source>
</evidence>
<evidence type="ECO:0000259" key="6">
    <source>
        <dbReference type="Pfam" id="PF13458"/>
    </source>
</evidence>
<protein>
    <submittedName>
        <fullName evidence="7">Extracellular ligand-binding receptor</fullName>
    </submittedName>
</protein>
<evidence type="ECO:0000256" key="3">
    <source>
        <dbReference type="ARBA" id="ARBA00022729"/>
    </source>
</evidence>
<gene>
    <name evidence="7" type="ordered locus">Veis_0291</name>
</gene>
<evidence type="ECO:0000256" key="5">
    <source>
        <dbReference type="SAM" id="SignalP"/>
    </source>
</evidence>
<dbReference type="GO" id="GO:0006865">
    <property type="term" value="P:amino acid transport"/>
    <property type="evidence" value="ECO:0007669"/>
    <property type="project" value="UniProtKB-KW"/>
</dbReference>
<dbReference type="eggNOG" id="COG0683">
    <property type="taxonomic scope" value="Bacteria"/>
</dbReference>
<dbReference type="KEGG" id="vei:Veis_0291"/>